<evidence type="ECO:0000256" key="1">
    <source>
        <dbReference type="SAM" id="Coils"/>
    </source>
</evidence>
<dbReference type="InterPro" id="IPR040024">
    <property type="entry name" value="PPP1R21"/>
</dbReference>
<dbReference type="PANTHER" id="PTHR21448">
    <property type="entry name" value="SMOOTH MUSCLE MYOSIN HEAVY CHAIN-RELATED"/>
    <property type="match status" value="1"/>
</dbReference>
<protein>
    <submittedName>
        <fullName evidence="4">Protein phosphatase 1 regulatory subunit 21 N-terminal domain-containing protein</fullName>
    </submittedName>
</protein>
<name>A0A914RWH5_PAREQ</name>
<dbReference type="SMART" id="SM01254">
    <property type="entry name" value="KLRAQ"/>
    <property type="match status" value="1"/>
</dbReference>
<accession>A0A914RWH5</accession>
<keyword evidence="3" id="KW-1185">Reference proteome</keyword>
<reference evidence="4" key="1">
    <citation type="submission" date="2022-11" db="UniProtKB">
        <authorList>
            <consortium name="WormBaseParasite"/>
        </authorList>
    </citation>
    <scope>IDENTIFICATION</scope>
</reference>
<proteinExistence type="predicted"/>
<feature type="coiled-coil region" evidence="1">
    <location>
        <begin position="8"/>
        <end position="42"/>
    </location>
</feature>
<keyword evidence="1" id="KW-0175">Coiled coil</keyword>
<dbReference type="AlphaFoldDB" id="A0A914RWH5"/>
<dbReference type="PANTHER" id="PTHR21448:SF0">
    <property type="entry name" value="PROTEIN PHOSPHATASE 1 REGULATORY SUBUNIT 21"/>
    <property type="match status" value="1"/>
</dbReference>
<feature type="domain" description="Protein phosphatase 1 regulatory subunit 21 N-terminal" evidence="2">
    <location>
        <begin position="2"/>
        <end position="55"/>
    </location>
</feature>
<evidence type="ECO:0000259" key="2">
    <source>
        <dbReference type="SMART" id="SM01254"/>
    </source>
</evidence>
<dbReference type="Proteomes" id="UP000887564">
    <property type="component" value="Unplaced"/>
</dbReference>
<sequence>MHGKESALRKLEAENESLAFRNGQLLKRVEALQAEIDRAQQSPSGKVSFLIRERFCYCDLRLTSTGM</sequence>
<evidence type="ECO:0000313" key="3">
    <source>
        <dbReference type="Proteomes" id="UP000887564"/>
    </source>
</evidence>
<dbReference type="WBParaSite" id="PEQ_0000921401-mRNA-1">
    <property type="protein sequence ID" value="PEQ_0000921401-mRNA-1"/>
    <property type="gene ID" value="PEQ_0000921401"/>
</dbReference>
<evidence type="ECO:0000313" key="4">
    <source>
        <dbReference type="WBParaSite" id="PEQ_0000921401-mRNA-1"/>
    </source>
</evidence>
<dbReference type="GO" id="GO:0016020">
    <property type="term" value="C:membrane"/>
    <property type="evidence" value="ECO:0007669"/>
    <property type="project" value="TreeGrafter"/>
</dbReference>
<organism evidence="3 4">
    <name type="scientific">Parascaris equorum</name>
    <name type="common">Equine roundworm</name>
    <dbReference type="NCBI Taxonomy" id="6256"/>
    <lineage>
        <taxon>Eukaryota</taxon>
        <taxon>Metazoa</taxon>
        <taxon>Ecdysozoa</taxon>
        <taxon>Nematoda</taxon>
        <taxon>Chromadorea</taxon>
        <taxon>Rhabditida</taxon>
        <taxon>Spirurina</taxon>
        <taxon>Ascaridomorpha</taxon>
        <taxon>Ascaridoidea</taxon>
        <taxon>Ascarididae</taxon>
        <taxon>Parascaris</taxon>
    </lineage>
</organism>
<dbReference type="InterPro" id="IPR019343">
    <property type="entry name" value="PPP1R21_N"/>
</dbReference>
<dbReference type="GO" id="GO:0005769">
    <property type="term" value="C:early endosome"/>
    <property type="evidence" value="ECO:0007669"/>
    <property type="project" value="TreeGrafter"/>
</dbReference>
<dbReference type="Pfam" id="PF10205">
    <property type="entry name" value="KLRAQ"/>
    <property type="match status" value="1"/>
</dbReference>